<dbReference type="KEGG" id="osn:115214468"/>
<accession>A0A6P7SNA1</accession>
<keyword evidence="3" id="KW-1185">Reference proteome</keyword>
<dbReference type="Proteomes" id="UP000515154">
    <property type="component" value="Linkage group LG7"/>
</dbReference>
<dbReference type="SUPFAM" id="SSF53098">
    <property type="entry name" value="Ribonuclease H-like"/>
    <property type="match status" value="1"/>
</dbReference>
<dbReference type="RefSeq" id="XP_029639528.1">
    <property type="nucleotide sequence ID" value="XM_029783668.1"/>
</dbReference>
<protein>
    <submittedName>
        <fullName evidence="4">Uncharacterized protein LOC115214468</fullName>
    </submittedName>
</protein>
<dbReference type="GO" id="GO:0015074">
    <property type="term" value="P:DNA integration"/>
    <property type="evidence" value="ECO:0007669"/>
    <property type="project" value="InterPro"/>
</dbReference>
<feature type="compositionally biased region" description="Basic residues" evidence="1">
    <location>
        <begin position="108"/>
        <end position="117"/>
    </location>
</feature>
<feature type="domain" description="Integrase catalytic" evidence="2">
    <location>
        <begin position="162"/>
        <end position="329"/>
    </location>
</feature>
<dbReference type="Pfam" id="PF00665">
    <property type="entry name" value="rve"/>
    <property type="match status" value="1"/>
</dbReference>
<sequence length="437" mass="50035">MLSKPGSATYKSKLRSAKRARSADPILENSVNKAISDIKLSHEDPEIKISHQEDSLTNKHLNEQLLLLKQEVEHLKSVVAELQNKQTESHSKSPIDAEPPVISSLRTSKLKGSKSKWSKRAKKPALVSTHDPICTDSSSSAVSILEVPQPELKSIDSNLPEDCCSPKKKKCSQNSSGADLAAKPAQDQIYPVYRYYYLTVVDSYTKWPEVTRCKQATPYTVINFLHELFSKFSVPDTIVSDNGTQFVSSEFKRFYEIFTLEHKTKAPYQPKSNGRAKRSVDSFKRALKKVNKEATDKVTIQQFLRVYRVTPNPNVPEGSSPAKLMFARKVKSVFDKLLPVKKKIRTCKDIPKFFRIGDKVYIRMYKNGKQYWKEGETVTYIGRMMYGVRSRNGMEKRHRNQLKERVIEKQPTRVEILMDWLYDTLQVPTPLQEVKTI</sequence>
<name>A0A6P7SNA1_9MOLL</name>
<dbReference type="InterPro" id="IPR050951">
    <property type="entry name" value="Retrovirus_Pol_polyprotein"/>
</dbReference>
<evidence type="ECO:0000256" key="1">
    <source>
        <dbReference type="SAM" id="MobiDB-lite"/>
    </source>
</evidence>
<dbReference type="InterPro" id="IPR012337">
    <property type="entry name" value="RNaseH-like_sf"/>
</dbReference>
<organism evidence="3 4">
    <name type="scientific">Octopus sinensis</name>
    <name type="common">East Asian common octopus</name>
    <dbReference type="NCBI Taxonomy" id="2607531"/>
    <lineage>
        <taxon>Eukaryota</taxon>
        <taxon>Metazoa</taxon>
        <taxon>Spiralia</taxon>
        <taxon>Lophotrochozoa</taxon>
        <taxon>Mollusca</taxon>
        <taxon>Cephalopoda</taxon>
        <taxon>Coleoidea</taxon>
        <taxon>Octopodiformes</taxon>
        <taxon>Octopoda</taxon>
        <taxon>Incirrata</taxon>
        <taxon>Octopodidae</taxon>
        <taxon>Octopus</taxon>
    </lineage>
</organism>
<reference evidence="4" key="1">
    <citation type="submission" date="2025-08" db="UniProtKB">
        <authorList>
            <consortium name="RefSeq"/>
        </authorList>
    </citation>
    <scope>IDENTIFICATION</scope>
</reference>
<evidence type="ECO:0000259" key="2">
    <source>
        <dbReference type="PROSITE" id="PS50994"/>
    </source>
</evidence>
<proteinExistence type="predicted"/>
<dbReference type="AlphaFoldDB" id="A0A6P7SNA1"/>
<feature type="region of interest" description="Disordered" evidence="1">
    <location>
        <begin position="1"/>
        <end position="25"/>
    </location>
</feature>
<dbReference type="PANTHER" id="PTHR37984:SF5">
    <property type="entry name" value="PROTEIN NYNRIN-LIKE"/>
    <property type="match status" value="1"/>
</dbReference>
<evidence type="ECO:0000313" key="4">
    <source>
        <dbReference type="RefSeq" id="XP_029639528.1"/>
    </source>
</evidence>
<evidence type="ECO:0000313" key="3">
    <source>
        <dbReference type="Proteomes" id="UP000515154"/>
    </source>
</evidence>
<gene>
    <name evidence="4" type="primary">LOC115214468</name>
</gene>
<feature type="region of interest" description="Disordered" evidence="1">
    <location>
        <begin position="84"/>
        <end position="117"/>
    </location>
</feature>
<dbReference type="GO" id="GO:0003676">
    <property type="term" value="F:nucleic acid binding"/>
    <property type="evidence" value="ECO:0007669"/>
    <property type="project" value="InterPro"/>
</dbReference>
<dbReference type="Gene3D" id="3.30.420.10">
    <property type="entry name" value="Ribonuclease H-like superfamily/Ribonuclease H"/>
    <property type="match status" value="1"/>
</dbReference>
<dbReference type="PANTHER" id="PTHR37984">
    <property type="entry name" value="PROTEIN CBG26694"/>
    <property type="match status" value="1"/>
</dbReference>
<dbReference type="InterPro" id="IPR001584">
    <property type="entry name" value="Integrase_cat-core"/>
</dbReference>
<dbReference type="PROSITE" id="PS50994">
    <property type="entry name" value="INTEGRASE"/>
    <property type="match status" value="1"/>
</dbReference>
<dbReference type="InterPro" id="IPR036397">
    <property type="entry name" value="RNaseH_sf"/>
</dbReference>